<protein>
    <submittedName>
        <fullName evidence="3">Amidohydrolase family protein</fullName>
    </submittedName>
</protein>
<keyword evidence="1" id="KW-0456">Lyase</keyword>
<dbReference type="EMBL" id="JBIAXI010000010">
    <property type="protein sequence ID" value="MFF4774729.1"/>
    <property type="molecule type" value="Genomic_DNA"/>
</dbReference>
<accession>A0ABW6VA68</accession>
<evidence type="ECO:0000313" key="4">
    <source>
        <dbReference type="Proteomes" id="UP001602119"/>
    </source>
</evidence>
<evidence type="ECO:0000313" key="3">
    <source>
        <dbReference type="EMBL" id="MFF4774729.1"/>
    </source>
</evidence>
<dbReference type="PANTHER" id="PTHR21240:SF28">
    <property type="entry name" value="ISO-OROTATE DECARBOXYLASE (EUROFUNG)"/>
    <property type="match status" value="1"/>
</dbReference>
<feature type="compositionally biased region" description="Basic and acidic residues" evidence="2">
    <location>
        <begin position="306"/>
        <end position="318"/>
    </location>
</feature>
<dbReference type="InterPro" id="IPR032465">
    <property type="entry name" value="ACMSD"/>
</dbReference>
<dbReference type="SUPFAM" id="SSF51556">
    <property type="entry name" value="Metallo-dependent hydrolases"/>
    <property type="match status" value="1"/>
</dbReference>
<feature type="region of interest" description="Disordered" evidence="2">
    <location>
        <begin position="294"/>
        <end position="344"/>
    </location>
</feature>
<gene>
    <name evidence="3" type="ORF">ACFY05_17910</name>
</gene>
<dbReference type="Proteomes" id="UP001602119">
    <property type="component" value="Unassembled WGS sequence"/>
</dbReference>
<organism evidence="3 4">
    <name type="scientific">Microtetraspora fusca</name>
    <dbReference type="NCBI Taxonomy" id="1997"/>
    <lineage>
        <taxon>Bacteria</taxon>
        <taxon>Bacillati</taxon>
        <taxon>Actinomycetota</taxon>
        <taxon>Actinomycetes</taxon>
        <taxon>Streptosporangiales</taxon>
        <taxon>Streptosporangiaceae</taxon>
        <taxon>Microtetraspora</taxon>
    </lineage>
</organism>
<dbReference type="InterPro" id="IPR032466">
    <property type="entry name" value="Metal_Hydrolase"/>
</dbReference>
<keyword evidence="4" id="KW-1185">Reference proteome</keyword>
<comment type="caution">
    <text evidence="3">The sequence shown here is derived from an EMBL/GenBank/DDBJ whole genome shotgun (WGS) entry which is preliminary data.</text>
</comment>
<evidence type="ECO:0000256" key="1">
    <source>
        <dbReference type="ARBA" id="ARBA00023239"/>
    </source>
</evidence>
<sequence>MSIDVHQHLWTPPFVDALRRRTAPPRLDGWTLLLDGEPPYEVNPEDHDPAVRARRAAGLDLALVSLSSPLGIELLPPDEAWPLIDAYHAGARTLPAPFRAWAAAPVTDPDPVRLSRTLDEGFVGLQLPATALLDAAGFAAAAPLLDVLAERDLPLFVHPGPAAVPHGSPPWWAPVVPYVQQMHAAWYAFRAVGRPRHPTLRICFALLAGLAPLHSERAMSRGAPGRGRVDPDVFVETSSYGPRAVDAVIRELGIDVVVTGSDQPYAEAAWPDLGAAARHAVGTANALRLLGGPRDAAARPASRPEPLPRAHQRPEQHTRPPMPPTAPTGKTSQELRCQAATDSA</sequence>
<reference evidence="3 4" key="1">
    <citation type="submission" date="2024-10" db="EMBL/GenBank/DDBJ databases">
        <title>The Natural Products Discovery Center: Release of the First 8490 Sequenced Strains for Exploring Actinobacteria Biosynthetic Diversity.</title>
        <authorList>
            <person name="Kalkreuter E."/>
            <person name="Kautsar S.A."/>
            <person name="Yang D."/>
            <person name="Bader C.D."/>
            <person name="Teijaro C.N."/>
            <person name="Fluegel L."/>
            <person name="Davis C.M."/>
            <person name="Simpson J.R."/>
            <person name="Lauterbach L."/>
            <person name="Steele A.D."/>
            <person name="Gui C."/>
            <person name="Meng S."/>
            <person name="Li G."/>
            <person name="Viehrig K."/>
            <person name="Ye F."/>
            <person name="Su P."/>
            <person name="Kiefer A.F."/>
            <person name="Nichols A."/>
            <person name="Cepeda A.J."/>
            <person name="Yan W."/>
            <person name="Fan B."/>
            <person name="Jiang Y."/>
            <person name="Adhikari A."/>
            <person name="Zheng C.-J."/>
            <person name="Schuster L."/>
            <person name="Cowan T.M."/>
            <person name="Smanski M.J."/>
            <person name="Chevrette M.G."/>
            <person name="De Carvalho L.P.S."/>
            <person name="Shen B."/>
        </authorList>
    </citation>
    <scope>NUCLEOTIDE SEQUENCE [LARGE SCALE GENOMIC DNA]</scope>
    <source>
        <strain evidence="3 4">NPDC001281</strain>
    </source>
</reference>
<proteinExistence type="predicted"/>
<feature type="compositionally biased region" description="Polar residues" evidence="2">
    <location>
        <begin position="328"/>
        <end position="344"/>
    </location>
</feature>
<dbReference type="PANTHER" id="PTHR21240">
    <property type="entry name" value="2-AMINO-3-CARBOXYLMUCONATE-6-SEMIALDEHYDE DECARBOXYLASE"/>
    <property type="match status" value="1"/>
</dbReference>
<dbReference type="Gene3D" id="3.20.20.140">
    <property type="entry name" value="Metal-dependent hydrolases"/>
    <property type="match status" value="1"/>
</dbReference>
<evidence type="ECO:0000256" key="2">
    <source>
        <dbReference type="SAM" id="MobiDB-lite"/>
    </source>
</evidence>
<dbReference type="RefSeq" id="WP_387343034.1">
    <property type="nucleotide sequence ID" value="NZ_JBIAXI010000010.1"/>
</dbReference>
<name>A0ABW6VA68_MICFU</name>